<organism evidence="1 2">
    <name type="scientific">Mycobacterium tuberculosis</name>
    <dbReference type="NCBI Taxonomy" id="1773"/>
    <lineage>
        <taxon>Bacteria</taxon>
        <taxon>Bacillati</taxon>
        <taxon>Actinomycetota</taxon>
        <taxon>Actinomycetes</taxon>
        <taxon>Mycobacteriales</taxon>
        <taxon>Mycobacteriaceae</taxon>
        <taxon>Mycobacterium</taxon>
        <taxon>Mycobacterium tuberculosis complex</taxon>
    </lineage>
</organism>
<sequence length="54" mass="6159">MVVTTFNDFSIFKDNNLICIENGFQAVGNDETSSTCYNHLHGMLNLAFCHRIYV</sequence>
<dbReference type="Proteomes" id="UP000050164">
    <property type="component" value="Unassembled WGS sequence"/>
</dbReference>
<evidence type="ECO:0000313" key="2">
    <source>
        <dbReference type="Proteomes" id="UP000050164"/>
    </source>
</evidence>
<name>A0A655AT46_MYCTX</name>
<accession>A0A655AT46</accession>
<gene>
    <name evidence="1" type="ORF">ERS027659_05331</name>
</gene>
<proteinExistence type="predicted"/>
<protein>
    <submittedName>
        <fullName evidence="1">Uncharacterized protein</fullName>
    </submittedName>
</protein>
<reference evidence="1 2" key="1">
    <citation type="submission" date="2015-03" db="EMBL/GenBank/DDBJ databases">
        <authorList>
            <consortium name="Pathogen Informatics"/>
        </authorList>
    </citation>
    <scope>NUCLEOTIDE SEQUENCE [LARGE SCALE GENOMIC DNA]</scope>
    <source>
        <strain evidence="1 2">Bir 185</strain>
    </source>
</reference>
<dbReference type="AlphaFoldDB" id="A0A655AT46"/>
<dbReference type="EMBL" id="CNFT01003584">
    <property type="protein sequence ID" value="CKV06776.1"/>
    <property type="molecule type" value="Genomic_DNA"/>
</dbReference>
<evidence type="ECO:0000313" key="1">
    <source>
        <dbReference type="EMBL" id="CKV06776.1"/>
    </source>
</evidence>